<evidence type="ECO:0000256" key="1">
    <source>
        <dbReference type="SAM" id="MobiDB-lite"/>
    </source>
</evidence>
<organism evidence="3 4">
    <name type="scientific">Gordonia jacobaea</name>
    <dbReference type="NCBI Taxonomy" id="122202"/>
    <lineage>
        <taxon>Bacteria</taxon>
        <taxon>Bacillati</taxon>
        <taxon>Actinomycetota</taxon>
        <taxon>Actinomycetes</taxon>
        <taxon>Mycobacteriales</taxon>
        <taxon>Gordoniaceae</taxon>
        <taxon>Gordonia</taxon>
    </lineage>
</organism>
<proteinExistence type="predicted"/>
<evidence type="ECO:0000256" key="2">
    <source>
        <dbReference type="SAM" id="SignalP"/>
    </source>
</evidence>
<dbReference type="RefSeq" id="WP_049700109.1">
    <property type="nucleotide sequence ID" value="NZ_LDTZ01000019.1"/>
</dbReference>
<evidence type="ECO:0000313" key="4">
    <source>
        <dbReference type="Proteomes" id="UP000037247"/>
    </source>
</evidence>
<keyword evidence="2" id="KW-0732">Signal</keyword>
<feature type="chain" id="PRO_5046813918" evidence="2">
    <location>
        <begin position="32"/>
        <end position="182"/>
    </location>
</feature>
<sequence length="182" mass="19010">MKKSVKRTIAALAAASGIAAGSVAAATPAHAADPGDLALFGGVNCYFKGWGPTWDNLPGWRMHRWMGVKNVGGSTMTNVNVTEFGGPTKKTAIKGQPAGVLKPNQFYMASETTWRSCFPSSISGYTIGAQTENILNNAGFWWNIDQQKGENGTAPNTQKVAPSNNNAGNQAPPAAAVTAAQN</sequence>
<reference evidence="3 4" key="1">
    <citation type="submission" date="2015-05" db="EMBL/GenBank/DDBJ databases">
        <title>Draft genome sequence of the bacterium Gordonia jacobaea a new member of the Gordonia genus.</title>
        <authorList>
            <person name="Jimenez-Galisteo G."/>
            <person name="Dominguez A."/>
            <person name="Munoz E."/>
            <person name="Vinas M."/>
        </authorList>
    </citation>
    <scope>NUCLEOTIDE SEQUENCE [LARGE SCALE GENOMIC DNA]</scope>
    <source>
        <strain evidence="4">mv1</strain>
    </source>
</reference>
<feature type="compositionally biased region" description="Polar residues" evidence="1">
    <location>
        <begin position="146"/>
        <end position="160"/>
    </location>
</feature>
<feature type="region of interest" description="Disordered" evidence="1">
    <location>
        <begin position="146"/>
        <end position="182"/>
    </location>
</feature>
<comment type="caution">
    <text evidence="3">The sequence shown here is derived from an EMBL/GenBank/DDBJ whole genome shotgun (WGS) entry which is preliminary data.</text>
</comment>
<name>A0ABR5IAB0_9ACTN</name>
<feature type="signal peptide" evidence="2">
    <location>
        <begin position="1"/>
        <end position="31"/>
    </location>
</feature>
<keyword evidence="4" id="KW-1185">Reference proteome</keyword>
<dbReference type="Proteomes" id="UP000037247">
    <property type="component" value="Unassembled WGS sequence"/>
</dbReference>
<feature type="compositionally biased region" description="Low complexity" evidence="1">
    <location>
        <begin position="161"/>
        <end position="182"/>
    </location>
</feature>
<dbReference type="EMBL" id="LDTZ01000019">
    <property type="protein sequence ID" value="KNA90538.1"/>
    <property type="molecule type" value="Genomic_DNA"/>
</dbReference>
<accession>A0ABR5IAB0</accession>
<gene>
    <name evidence="3" type="ORF">ABW18_16040</name>
</gene>
<evidence type="ECO:0000313" key="3">
    <source>
        <dbReference type="EMBL" id="KNA90538.1"/>
    </source>
</evidence>
<protein>
    <submittedName>
        <fullName evidence="3">Uncharacterized protein</fullName>
    </submittedName>
</protein>